<dbReference type="PANTHER" id="PTHR30126">
    <property type="entry name" value="HTH-TYPE TRANSCRIPTIONAL REGULATOR"/>
    <property type="match status" value="1"/>
</dbReference>
<dbReference type="InterPro" id="IPR036388">
    <property type="entry name" value="WH-like_DNA-bd_sf"/>
</dbReference>
<dbReference type="EMBL" id="JACHDY010000002">
    <property type="protein sequence ID" value="MBB5317334.1"/>
    <property type="molecule type" value="Genomic_DNA"/>
</dbReference>
<dbReference type="PANTHER" id="PTHR30126:SF39">
    <property type="entry name" value="HTH-TYPE TRANSCRIPTIONAL REGULATOR CYSL"/>
    <property type="match status" value="1"/>
</dbReference>
<evidence type="ECO:0000313" key="7">
    <source>
        <dbReference type="Proteomes" id="UP000568106"/>
    </source>
</evidence>
<dbReference type="InterPro" id="IPR005119">
    <property type="entry name" value="LysR_subst-bd"/>
</dbReference>
<dbReference type="InterPro" id="IPR036390">
    <property type="entry name" value="WH_DNA-bd_sf"/>
</dbReference>
<name>A0A7W8IHM7_9BACT</name>
<dbReference type="GO" id="GO:0003700">
    <property type="term" value="F:DNA-binding transcription factor activity"/>
    <property type="evidence" value="ECO:0007669"/>
    <property type="project" value="InterPro"/>
</dbReference>
<dbReference type="SUPFAM" id="SSF46785">
    <property type="entry name" value="Winged helix' DNA-binding domain"/>
    <property type="match status" value="1"/>
</dbReference>
<sequence>MENFRLRVFRAVAEELSFRKAAEVLHLSQPAVSQHVRALEEEAGVQLFDRARGAGHGSQISLTEAGRVLLRYANAAAETMVEARRSLAALHEEADGPLKLGASTTVAQYLLPRILGAFLKQYPQVKLSLVSGNTEQIVEAVAEKKVELGIIEGPAMRREVKTERMVQDEMVLIVSPNHVWARKGGAIEKKELAKVPLLLRERGSGSRRVVERALKKLGLPLRSLQVAMELDSTEAIISGVEAELGVGFVSLWALGKALRLGTVKVVAVKGLEMRRDFSFVRLAGAEMTGAAAAFQRFALGAAGGGNS</sequence>
<dbReference type="Gene3D" id="3.40.190.290">
    <property type="match status" value="1"/>
</dbReference>
<dbReference type="AlphaFoldDB" id="A0A7W8IHM7"/>
<gene>
    <name evidence="6" type="ORF">HDF09_002003</name>
</gene>
<dbReference type="InterPro" id="IPR000847">
    <property type="entry name" value="LysR_HTH_N"/>
</dbReference>
<keyword evidence="2" id="KW-0805">Transcription regulation</keyword>
<dbReference type="SUPFAM" id="SSF53850">
    <property type="entry name" value="Periplasmic binding protein-like II"/>
    <property type="match status" value="1"/>
</dbReference>
<keyword evidence="4" id="KW-0804">Transcription</keyword>
<evidence type="ECO:0000313" key="6">
    <source>
        <dbReference type="EMBL" id="MBB5317334.1"/>
    </source>
</evidence>
<evidence type="ECO:0000256" key="2">
    <source>
        <dbReference type="ARBA" id="ARBA00023015"/>
    </source>
</evidence>
<evidence type="ECO:0000256" key="1">
    <source>
        <dbReference type="ARBA" id="ARBA00009437"/>
    </source>
</evidence>
<keyword evidence="3 6" id="KW-0238">DNA-binding</keyword>
<dbReference type="GO" id="GO:0000976">
    <property type="term" value="F:transcription cis-regulatory region binding"/>
    <property type="evidence" value="ECO:0007669"/>
    <property type="project" value="TreeGrafter"/>
</dbReference>
<dbReference type="Proteomes" id="UP000568106">
    <property type="component" value="Unassembled WGS sequence"/>
</dbReference>
<reference evidence="6" key="1">
    <citation type="submission" date="2020-08" db="EMBL/GenBank/DDBJ databases">
        <title>Genomic Encyclopedia of Type Strains, Phase IV (KMG-V): Genome sequencing to study the core and pangenomes of soil and plant-associated prokaryotes.</title>
        <authorList>
            <person name="Whitman W."/>
        </authorList>
    </citation>
    <scope>NUCLEOTIDE SEQUENCE [LARGE SCALE GENOMIC DNA]</scope>
    <source>
        <strain evidence="6">M8UP27</strain>
    </source>
</reference>
<protein>
    <submittedName>
        <fullName evidence="6">DNA-binding transcriptional LysR family regulator</fullName>
    </submittedName>
</protein>
<proteinExistence type="inferred from homology"/>
<comment type="caution">
    <text evidence="6">The sequence shown here is derived from an EMBL/GenBank/DDBJ whole genome shotgun (WGS) entry which is preliminary data.</text>
</comment>
<dbReference type="Pfam" id="PF03466">
    <property type="entry name" value="LysR_substrate"/>
    <property type="match status" value="1"/>
</dbReference>
<dbReference type="FunFam" id="1.10.10.10:FF:000001">
    <property type="entry name" value="LysR family transcriptional regulator"/>
    <property type="match status" value="1"/>
</dbReference>
<dbReference type="CDD" id="cd08420">
    <property type="entry name" value="PBP2_CysL_like"/>
    <property type="match status" value="1"/>
</dbReference>
<feature type="domain" description="HTH lysR-type" evidence="5">
    <location>
        <begin position="1"/>
        <end position="58"/>
    </location>
</feature>
<keyword evidence="7" id="KW-1185">Reference proteome</keyword>
<accession>A0A7W8IHM7</accession>
<dbReference type="PROSITE" id="PS50931">
    <property type="entry name" value="HTH_LYSR"/>
    <property type="match status" value="1"/>
</dbReference>
<organism evidence="6 7">
    <name type="scientific">Tunturiibacter empetritectus</name>
    <dbReference type="NCBI Taxonomy" id="3069691"/>
    <lineage>
        <taxon>Bacteria</taxon>
        <taxon>Pseudomonadati</taxon>
        <taxon>Acidobacteriota</taxon>
        <taxon>Terriglobia</taxon>
        <taxon>Terriglobales</taxon>
        <taxon>Acidobacteriaceae</taxon>
        <taxon>Tunturiibacter</taxon>
    </lineage>
</organism>
<evidence type="ECO:0000256" key="3">
    <source>
        <dbReference type="ARBA" id="ARBA00023125"/>
    </source>
</evidence>
<dbReference type="Gene3D" id="1.10.10.10">
    <property type="entry name" value="Winged helix-like DNA-binding domain superfamily/Winged helix DNA-binding domain"/>
    <property type="match status" value="1"/>
</dbReference>
<comment type="similarity">
    <text evidence="1">Belongs to the LysR transcriptional regulatory family.</text>
</comment>
<dbReference type="Pfam" id="PF00126">
    <property type="entry name" value="HTH_1"/>
    <property type="match status" value="1"/>
</dbReference>
<evidence type="ECO:0000259" key="5">
    <source>
        <dbReference type="PROSITE" id="PS50931"/>
    </source>
</evidence>
<evidence type="ECO:0000256" key="4">
    <source>
        <dbReference type="ARBA" id="ARBA00023163"/>
    </source>
</evidence>
<dbReference type="PRINTS" id="PR00039">
    <property type="entry name" value="HTHLYSR"/>
</dbReference>